<accession>A0A316M3G5</accession>
<evidence type="ECO:0000313" key="2">
    <source>
        <dbReference type="Proteomes" id="UP000246114"/>
    </source>
</evidence>
<organism evidence="1 2">
    <name type="scientific">Clostridium cadaveris</name>
    <dbReference type="NCBI Taxonomy" id="1529"/>
    <lineage>
        <taxon>Bacteria</taxon>
        <taxon>Bacillati</taxon>
        <taxon>Bacillota</taxon>
        <taxon>Clostridia</taxon>
        <taxon>Eubacteriales</taxon>
        <taxon>Clostridiaceae</taxon>
        <taxon>Clostridium</taxon>
    </lineage>
</organism>
<dbReference type="EMBL" id="QAMZ01000053">
    <property type="protein sequence ID" value="PWL51769.1"/>
    <property type="molecule type" value="Genomic_DNA"/>
</dbReference>
<proteinExistence type="predicted"/>
<dbReference type="Proteomes" id="UP000246114">
    <property type="component" value="Unassembled WGS sequence"/>
</dbReference>
<name>A0A316M3G5_9CLOT</name>
<comment type="caution">
    <text evidence="1">The sequence shown here is derived from an EMBL/GenBank/DDBJ whole genome shotgun (WGS) entry which is preliminary data.</text>
</comment>
<evidence type="ECO:0008006" key="3">
    <source>
        <dbReference type="Google" id="ProtNLM"/>
    </source>
</evidence>
<dbReference type="RefSeq" id="WP_168972081.1">
    <property type="nucleotide sequence ID" value="NZ_JABAGG010000006.1"/>
</dbReference>
<evidence type="ECO:0000313" key="1">
    <source>
        <dbReference type="EMBL" id="PWL51769.1"/>
    </source>
</evidence>
<reference evidence="1 2" key="1">
    <citation type="submission" date="2018-03" db="EMBL/GenBank/DDBJ databases">
        <title>The uncultured portion of the human microbiome is neutrally assembled.</title>
        <authorList>
            <person name="Jeraldo P."/>
            <person name="Boardman L."/>
            <person name="White B.A."/>
            <person name="Nelson H."/>
            <person name="Goldenfeld N."/>
            <person name="Chia N."/>
        </authorList>
    </citation>
    <scope>NUCLEOTIDE SEQUENCE [LARGE SCALE GENOMIC DNA]</scope>
    <source>
        <strain evidence="1">CIM:MAG 903</strain>
    </source>
</reference>
<gene>
    <name evidence="1" type="ORF">DBY38_12550</name>
</gene>
<protein>
    <recommendedName>
        <fullName evidence="3">Phage protein</fullName>
    </recommendedName>
</protein>
<sequence>MAKYRKRPVVVEAMQFVGDSDSYNKIREFAKGKIDLWEGRPINPKSLIMVRTLEGNMIASCGDYIIKGVNGEFYPCKPNTFEKTYEIVE</sequence>
<dbReference type="AlphaFoldDB" id="A0A316M3G5"/>